<evidence type="ECO:0000256" key="1">
    <source>
        <dbReference type="ARBA" id="ARBA00022737"/>
    </source>
</evidence>
<dbReference type="SUPFAM" id="SSF48403">
    <property type="entry name" value="Ankyrin repeat"/>
    <property type="match status" value="1"/>
</dbReference>
<dbReference type="InterPro" id="IPR017946">
    <property type="entry name" value="PLC-like_Pdiesterase_TIM-brl"/>
</dbReference>
<dbReference type="InterPro" id="IPR036770">
    <property type="entry name" value="Ankyrin_rpt-contain_sf"/>
</dbReference>
<dbReference type="Gene3D" id="3.20.20.190">
    <property type="entry name" value="Phosphatidylinositol (PI) phosphodiesterase"/>
    <property type="match status" value="1"/>
</dbReference>
<dbReference type="Proteomes" id="UP000439903">
    <property type="component" value="Unassembled WGS sequence"/>
</dbReference>
<keyword evidence="8" id="KW-1185">Reference proteome</keyword>
<feature type="repeat" description="ANK" evidence="4">
    <location>
        <begin position="443"/>
        <end position="468"/>
    </location>
</feature>
<organism evidence="7 8">
    <name type="scientific">Gigaspora margarita</name>
    <dbReference type="NCBI Taxonomy" id="4874"/>
    <lineage>
        <taxon>Eukaryota</taxon>
        <taxon>Fungi</taxon>
        <taxon>Fungi incertae sedis</taxon>
        <taxon>Mucoromycota</taxon>
        <taxon>Glomeromycotina</taxon>
        <taxon>Glomeromycetes</taxon>
        <taxon>Diversisporales</taxon>
        <taxon>Gigasporaceae</taxon>
        <taxon>Gigaspora</taxon>
    </lineage>
</organism>
<feature type="repeat" description="ANK" evidence="4">
    <location>
        <begin position="310"/>
        <end position="342"/>
    </location>
</feature>
<comment type="caution">
    <text evidence="7">The sequence shown here is derived from an EMBL/GenBank/DDBJ whole genome shotgun (WGS) entry which is preliminary data.</text>
</comment>
<feature type="repeat" description="ANK" evidence="4">
    <location>
        <begin position="343"/>
        <end position="375"/>
    </location>
</feature>
<keyword evidence="2" id="KW-0378">Hydrolase</keyword>
<feature type="repeat" description="ANK" evidence="4">
    <location>
        <begin position="478"/>
        <end position="510"/>
    </location>
</feature>
<evidence type="ECO:0000313" key="7">
    <source>
        <dbReference type="EMBL" id="KAF0478836.1"/>
    </source>
</evidence>
<gene>
    <name evidence="7" type="ORF">F8M41_023935</name>
</gene>
<dbReference type="PROSITE" id="PS50297">
    <property type="entry name" value="ANK_REP_REGION"/>
    <property type="match status" value="4"/>
</dbReference>
<dbReference type="Pfam" id="PF03105">
    <property type="entry name" value="SPX"/>
    <property type="match status" value="2"/>
</dbReference>
<accession>A0A8H4ACJ6</accession>
<dbReference type="InterPro" id="IPR030395">
    <property type="entry name" value="GP_PDE_dom"/>
</dbReference>
<keyword evidence="3 4" id="KW-0040">ANK repeat</keyword>
<proteinExistence type="predicted"/>
<dbReference type="GO" id="GO:0046475">
    <property type="term" value="P:glycerophospholipid catabolic process"/>
    <property type="evidence" value="ECO:0007669"/>
    <property type="project" value="TreeGrafter"/>
</dbReference>
<dbReference type="Gene3D" id="1.25.40.20">
    <property type="entry name" value="Ankyrin repeat-containing domain"/>
    <property type="match status" value="1"/>
</dbReference>
<protein>
    <submittedName>
        <fullName evidence="7">CDK inhibitor PHO81</fullName>
    </submittedName>
</protein>
<evidence type="ECO:0000313" key="8">
    <source>
        <dbReference type="Proteomes" id="UP000439903"/>
    </source>
</evidence>
<dbReference type="InterPro" id="IPR057506">
    <property type="entry name" value="C2_GPCPD1"/>
</dbReference>
<name>A0A8H4ACJ6_GIGMA</name>
<dbReference type="AlphaFoldDB" id="A0A8H4ACJ6"/>
<dbReference type="Pfam" id="PF12796">
    <property type="entry name" value="Ank_2"/>
    <property type="match status" value="3"/>
</dbReference>
<dbReference type="InterPro" id="IPR004331">
    <property type="entry name" value="SPX_dom"/>
</dbReference>
<dbReference type="PANTHER" id="PTHR22958">
    <property type="entry name" value="GLYCEROPHOSPHORYL DIESTER PHOSPHODIESTERASE"/>
    <property type="match status" value="1"/>
</dbReference>
<dbReference type="Pfam" id="PF03009">
    <property type="entry name" value="GDPD"/>
    <property type="match status" value="1"/>
</dbReference>
<evidence type="ECO:0000256" key="4">
    <source>
        <dbReference type="PROSITE-ProRule" id="PRU00023"/>
    </source>
</evidence>
<evidence type="ECO:0000256" key="2">
    <source>
        <dbReference type="ARBA" id="ARBA00022801"/>
    </source>
</evidence>
<feature type="domain" description="GP-PDE" evidence="6">
    <location>
        <begin position="755"/>
        <end position="1068"/>
    </location>
</feature>
<dbReference type="InterPro" id="IPR002110">
    <property type="entry name" value="Ankyrin_rpt"/>
</dbReference>
<dbReference type="EMBL" id="WTPW01000797">
    <property type="protein sequence ID" value="KAF0478836.1"/>
    <property type="molecule type" value="Genomic_DNA"/>
</dbReference>
<sequence>MKFGKQLLTQQTTEWAAHYINYKALKKIINSLPSAYKNNERSLPPTPAITVTLGAPRNNDLPQAADHLQQQKAAFFFKLERELEKVNSFYLQKEKEFNVRLRTLHDKKRILLGGEKKLSSNSTSLFTLTEAFQQFQQDLNKLQQFVEINATGFRKILKKWDKRSKSSTKELYLERQIEIQPVFNRDNMSYMVDSVDNILLELQNLSQGLNTTPSSRSTSPGRRLSVCELSVEHDVMDDIETDLFMAIIKDATPTVQEILGRVQHHQIEEDNDILSRVFWRVCSEKSSSIDSIQCLVNTNLVNFKYVDDISDRTCLHEAAIVGRLQLIKLCVDKGAKVDCSDVYGRRPLHYVCMYGYGDATTFLLSQKADCESLDHDGFSPLIYAVTNGHTKCVEILLGAGARIEPQATDGHSHIPLSLACKYGHEDIAMLLLEKRAQIIPDSEGLSPLHLASREGHHKLLKILTEHGVALLDTRDKYKGWTPIFYAASEGNIECVDVLIQASCQVDISDESNHSPIYYAAWEGHIECIDKLRKAGGRVEKTIEMKDESPNFVVTNGHLDGDIDMENNNTDLIPSLLLPPPIIPLRIYGHNYLDKKFHIQLTLGHLSTKPRRPPVHLYGNSQISSLKLIMSSKPDTGIIPHNIILPLGDDREVFSFQTDTLNKFLLEFDIFPTFGSKVIGKGVALPHVFNFNNGRERRNNLVIEGTGGKCICPLFDTHLKVVGELSFEFAIVKPFQGVQLEIGGQVETYWKSTSTISTIPRPGSVGDQSPGTGGINSRTISSFITSSSLSGEYIQVVVQVTRDMVAVVYPEWMLPVEGFDLSVSDVTVKQFKSLSRKSQEELGFNNAANPAELQKTIHQSYLTLEEVLKKLPPSIGVNLEIKYPTVFEMSRYWFSDIPDINTYVDTILQTVYNHAQGNTTNNGGGKSPSNLSVMFSSFNPAICTTLNWKQPNYAVFFNSYCGFDNQTINYGKKRKEQGETTHEEEIEQDKRCTSIKEAVKFAKINNLLGVIFEATLLVHVPSLITNVKQAGLILTTFGAANNDPRNIRIQEKYGVDAIVIDGVIKYNAR</sequence>
<dbReference type="SMART" id="SM00248">
    <property type="entry name" value="ANK"/>
    <property type="match status" value="7"/>
</dbReference>
<dbReference type="GO" id="GO:0047389">
    <property type="term" value="F:glycerophosphocholine phosphodiesterase activity"/>
    <property type="evidence" value="ECO:0007669"/>
    <property type="project" value="TreeGrafter"/>
</dbReference>
<evidence type="ECO:0000256" key="3">
    <source>
        <dbReference type="ARBA" id="ARBA00023043"/>
    </source>
</evidence>
<dbReference type="PROSITE" id="PS50088">
    <property type="entry name" value="ANK_REPEAT"/>
    <property type="match status" value="5"/>
</dbReference>
<dbReference type="SUPFAM" id="SSF51695">
    <property type="entry name" value="PLC-like phosphodiesterases"/>
    <property type="match status" value="1"/>
</dbReference>
<dbReference type="OrthoDB" id="1577640at2759"/>
<keyword evidence="1" id="KW-0677">Repeat</keyword>
<evidence type="ECO:0000259" key="5">
    <source>
        <dbReference type="PROSITE" id="PS51382"/>
    </source>
</evidence>
<feature type="repeat" description="ANK" evidence="4">
    <location>
        <begin position="376"/>
        <end position="408"/>
    </location>
</feature>
<dbReference type="InterPro" id="IPR051578">
    <property type="entry name" value="GDPD"/>
</dbReference>
<dbReference type="PANTHER" id="PTHR22958:SF1">
    <property type="entry name" value="GLYCEROPHOSPHOCHOLINE PHOSPHODIESTERASE GPCPD1"/>
    <property type="match status" value="1"/>
</dbReference>
<evidence type="ECO:0000259" key="6">
    <source>
        <dbReference type="PROSITE" id="PS51704"/>
    </source>
</evidence>
<dbReference type="PROSITE" id="PS51704">
    <property type="entry name" value="GP_PDE"/>
    <property type="match status" value="1"/>
</dbReference>
<feature type="domain" description="SPX" evidence="5">
    <location>
        <begin position="1"/>
        <end position="174"/>
    </location>
</feature>
<dbReference type="PROSITE" id="PS51382">
    <property type="entry name" value="SPX"/>
    <property type="match status" value="1"/>
</dbReference>
<dbReference type="CDD" id="cd14483">
    <property type="entry name" value="SPX_PHO81_NUC-2_like"/>
    <property type="match status" value="1"/>
</dbReference>
<dbReference type="Pfam" id="PF25329">
    <property type="entry name" value="C2_GDE1"/>
    <property type="match status" value="1"/>
</dbReference>
<reference evidence="7 8" key="1">
    <citation type="journal article" date="2019" name="Environ. Microbiol.">
        <title>At the nexus of three kingdoms: the genome of the mycorrhizal fungus Gigaspora margarita provides insights into plant, endobacterial and fungal interactions.</title>
        <authorList>
            <person name="Venice F."/>
            <person name="Ghignone S."/>
            <person name="Salvioli di Fossalunga A."/>
            <person name="Amselem J."/>
            <person name="Novero M."/>
            <person name="Xianan X."/>
            <person name="Sedzielewska Toro K."/>
            <person name="Morin E."/>
            <person name="Lipzen A."/>
            <person name="Grigoriev I.V."/>
            <person name="Henrissat B."/>
            <person name="Martin F.M."/>
            <person name="Bonfante P."/>
        </authorList>
    </citation>
    <scope>NUCLEOTIDE SEQUENCE [LARGE SCALE GENOMIC DNA]</scope>
    <source>
        <strain evidence="7 8">BEG34</strain>
    </source>
</reference>